<dbReference type="InterPro" id="IPR008197">
    <property type="entry name" value="WAP_dom"/>
</dbReference>
<evidence type="ECO:0000256" key="7">
    <source>
        <dbReference type="ARBA" id="ARBA00022771"/>
    </source>
</evidence>
<dbReference type="Gene3D" id="4.10.75.10">
    <property type="entry name" value="Elafin-like"/>
    <property type="match status" value="2"/>
</dbReference>
<keyword evidence="6" id="KW-0677">Repeat</keyword>
<dbReference type="SMART" id="SM00217">
    <property type="entry name" value="WAP"/>
    <property type="match status" value="2"/>
</dbReference>
<keyword evidence="11" id="KW-0560">Oxidoreductase</keyword>
<dbReference type="Pfam" id="PF21323">
    <property type="entry name" value="KDM5_C-hel"/>
    <property type="match status" value="1"/>
</dbReference>
<keyword evidence="10" id="KW-0223">Dioxygenase</keyword>
<feature type="compositionally biased region" description="Basic and acidic residues" evidence="16">
    <location>
        <begin position="1333"/>
        <end position="1343"/>
    </location>
</feature>
<dbReference type="PROSITE" id="PS51390">
    <property type="entry name" value="WAP"/>
    <property type="match status" value="1"/>
</dbReference>
<dbReference type="PROSITE" id="PS51183">
    <property type="entry name" value="JMJN"/>
    <property type="match status" value="1"/>
</dbReference>
<dbReference type="InterPro" id="IPR036645">
    <property type="entry name" value="Elafin-like_sf"/>
</dbReference>
<dbReference type="CDD" id="cd15515">
    <property type="entry name" value="PHD1_KDM5A_like"/>
    <property type="match status" value="1"/>
</dbReference>
<dbReference type="GO" id="GO:0003677">
    <property type="term" value="F:DNA binding"/>
    <property type="evidence" value="ECO:0007669"/>
    <property type="project" value="InterPro"/>
</dbReference>
<dbReference type="Gene3D" id="1.10.150.60">
    <property type="entry name" value="ARID DNA-binding domain"/>
    <property type="match status" value="1"/>
</dbReference>
<dbReference type="InterPro" id="IPR048615">
    <property type="entry name" value="KDM5_C-hel"/>
</dbReference>
<dbReference type="PROSITE" id="PS01359">
    <property type="entry name" value="ZF_PHD_1"/>
    <property type="match status" value="1"/>
</dbReference>
<keyword evidence="17" id="KW-0732">Signal</keyword>
<evidence type="ECO:0000256" key="10">
    <source>
        <dbReference type="ARBA" id="ARBA00022964"/>
    </source>
</evidence>
<dbReference type="Pfam" id="PF00628">
    <property type="entry name" value="PHD"/>
    <property type="match status" value="1"/>
</dbReference>
<evidence type="ECO:0000259" key="18">
    <source>
        <dbReference type="PROSITE" id="PS50016"/>
    </source>
</evidence>
<evidence type="ECO:0000256" key="2">
    <source>
        <dbReference type="ARBA" id="ARBA00004123"/>
    </source>
</evidence>
<evidence type="ECO:0000256" key="3">
    <source>
        <dbReference type="ARBA" id="ARBA00006801"/>
    </source>
</evidence>
<evidence type="ECO:0000256" key="8">
    <source>
        <dbReference type="ARBA" id="ARBA00022833"/>
    </source>
</evidence>
<dbReference type="EMBL" id="KL363239">
    <property type="protein sequence ID" value="KFD51449.1"/>
    <property type="molecule type" value="Genomic_DNA"/>
</dbReference>
<dbReference type="GO" id="GO:0008270">
    <property type="term" value="F:zinc ion binding"/>
    <property type="evidence" value="ECO:0007669"/>
    <property type="project" value="UniProtKB-KW"/>
</dbReference>
<dbReference type="Pfam" id="PF02375">
    <property type="entry name" value="JmjN"/>
    <property type="match status" value="1"/>
</dbReference>
<evidence type="ECO:0000256" key="16">
    <source>
        <dbReference type="SAM" id="MobiDB-lite"/>
    </source>
</evidence>
<dbReference type="SUPFAM" id="SSF57256">
    <property type="entry name" value="Elafin-like"/>
    <property type="match status" value="2"/>
</dbReference>
<dbReference type="PROSITE" id="PS50016">
    <property type="entry name" value="ZF_PHD_2"/>
    <property type="match status" value="1"/>
</dbReference>
<dbReference type="Pfam" id="PF08429">
    <property type="entry name" value="PLU-1"/>
    <property type="match status" value="1"/>
</dbReference>
<keyword evidence="8" id="KW-0862">Zinc</keyword>
<dbReference type="SUPFAM" id="SSF46774">
    <property type="entry name" value="ARID-like"/>
    <property type="match status" value="1"/>
</dbReference>
<dbReference type="PROSITE" id="PS51011">
    <property type="entry name" value="ARID"/>
    <property type="match status" value="1"/>
</dbReference>
<gene>
    <name evidence="23" type="ORF">M513_07662</name>
</gene>
<dbReference type="Proteomes" id="UP000030764">
    <property type="component" value="Unassembled WGS sequence"/>
</dbReference>
<evidence type="ECO:0000259" key="21">
    <source>
        <dbReference type="PROSITE" id="PS51184"/>
    </source>
</evidence>
<dbReference type="Pfam" id="PF00095">
    <property type="entry name" value="WAP"/>
    <property type="match status" value="2"/>
</dbReference>
<keyword evidence="24" id="KW-1185">Reference proteome</keyword>
<proteinExistence type="inferred from homology"/>
<evidence type="ECO:0000256" key="12">
    <source>
        <dbReference type="ARBA" id="ARBA00023004"/>
    </source>
</evidence>
<dbReference type="InterPro" id="IPR019787">
    <property type="entry name" value="Znf_PHD-finger"/>
</dbReference>
<dbReference type="InterPro" id="IPR013637">
    <property type="entry name" value="Lys_sp_deMease-like_dom"/>
</dbReference>
<dbReference type="InterPro" id="IPR001965">
    <property type="entry name" value="Znf_PHD"/>
</dbReference>
<dbReference type="InterPro" id="IPR003349">
    <property type="entry name" value="JmjN"/>
</dbReference>
<dbReference type="InterPro" id="IPR019786">
    <property type="entry name" value="Zinc_finger_PHD-type_CS"/>
</dbReference>
<dbReference type="PANTHER" id="PTHR10694:SF33">
    <property type="entry name" value="LYSINE-SPECIFIC DEMETHYLASE 5"/>
    <property type="match status" value="1"/>
</dbReference>
<dbReference type="InterPro" id="IPR011011">
    <property type="entry name" value="Znf_FYVE_PHD"/>
</dbReference>
<dbReference type="PANTHER" id="PTHR10694">
    <property type="entry name" value="LYSINE-SPECIFIC DEMETHYLASE"/>
    <property type="match status" value="1"/>
</dbReference>
<dbReference type="GO" id="GO:0006355">
    <property type="term" value="P:regulation of DNA-templated transcription"/>
    <property type="evidence" value="ECO:0007669"/>
    <property type="project" value="TreeGrafter"/>
</dbReference>
<dbReference type="MEROPS" id="I17.003"/>
<organism evidence="23 24">
    <name type="scientific">Trichuris suis</name>
    <name type="common">pig whipworm</name>
    <dbReference type="NCBI Taxonomy" id="68888"/>
    <lineage>
        <taxon>Eukaryota</taxon>
        <taxon>Metazoa</taxon>
        <taxon>Ecdysozoa</taxon>
        <taxon>Nematoda</taxon>
        <taxon>Enoplea</taxon>
        <taxon>Dorylaimia</taxon>
        <taxon>Trichinellida</taxon>
        <taxon>Trichuridae</taxon>
        <taxon>Trichuris</taxon>
    </lineage>
</organism>
<dbReference type="Pfam" id="PF02373">
    <property type="entry name" value="JmjC"/>
    <property type="match status" value="1"/>
</dbReference>
<dbReference type="InterPro" id="IPR004198">
    <property type="entry name" value="Znf_C5HC2"/>
</dbReference>
<comment type="cofactor">
    <cofactor evidence="1">
        <name>Fe(2+)</name>
        <dbReference type="ChEBI" id="CHEBI:29033"/>
    </cofactor>
</comment>
<evidence type="ECO:0000256" key="11">
    <source>
        <dbReference type="ARBA" id="ARBA00023002"/>
    </source>
</evidence>
<dbReference type="Gene3D" id="3.30.40.10">
    <property type="entry name" value="Zinc/RING finger domain, C3HC4 (zinc finger)"/>
    <property type="match status" value="1"/>
</dbReference>
<feature type="domain" description="PHD-type" evidence="18">
    <location>
        <begin position="541"/>
        <end position="591"/>
    </location>
</feature>
<dbReference type="InterPro" id="IPR001606">
    <property type="entry name" value="ARID_dom"/>
</dbReference>
<evidence type="ECO:0000256" key="9">
    <source>
        <dbReference type="ARBA" id="ARBA00022853"/>
    </source>
</evidence>
<feature type="domain" description="ARID" evidence="19">
    <location>
        <begin position="381"/>
        <end position="469"/>
    </location>
</feature>
<comment type="subcellular location">
    <subcellularLocation>
        <location evidence="2">Nucleus</location>
    </subcellularLocation>
</comment>
<dbReference type="SMART" id="SM00545">
    <property type="entry name" value="JmjN"/>
    <property type="match status" value="1"/>
</dbReference>
<dbReference type="SUPFAM" id="SSF51197">
    <property type="entry name" value="Clavaminate synthase-like"/>
    <property type="match status" value="1"/>
</dbReference>
<comment type="similarity">
    <text evidence="3">Belongs to the JARID1 histone demethylase family.</text>
</comment>
<name>A0A085M2K3_9BILA</name>
<evidence type="ECO:0000259" key="20">
    <source>
        <dbReference type="PROSITE" id="PS51183"/>
    </source>
</evidence>
<evidence type="ECO:0000259" key="19">
    <source>
        <dbReference type="PROSITE" id="PS51011"/>
    </source>
</evidence>
<dbReference type="EC" id="1.14.11.67" evidence="4"/>
<feature type="signal peptide" evidence="17">
    <location>
        <begin position="1"/>
        <end position="21"/>
    </location>
</feature>
<evidence type="ECO:0000256" key="6">
    <source>
        <dbReference type="ARBA" id="ARBA00022737"/>
    </source>
</evidence>
<feature type="compositionally biased region" description="Pro residues" evidence="16">
    <location>
        <begin position="1349"/>
        <end position="1373"/>
    </location>
</feature>
<dbReference type="GO" id="GO:0005634">
    <property type="term" value="C:nucleus"/>
    <property type="evidence" value="ECO:0007669"/>
    <property type="project" value="UniProtKB-SubCell"/>
</dbReference>
<dbReference type="InterPro" id="IPR036431">
    <property type="entry name" value="ARID_dom_sf"/>
</dbReference>
<evidence type="ECO:0000256" key="15">
    <source>
        <dbReference type="PROSITE-ProRule" id="PRU00146"/>
    </source>
</evidence>
<feature type="chain" id="PRO_5001794914" description="[histone H3]-trimethyl-L-lysine(4) demethylase" evidence="17">
    <location>
        <begin position="22"/>
        <end position="1644"/>
    </location>
</feature>
<dbReference type="GO" id="GO:0000785">
    <property type="term" value="C:chromatin"/>
    <property type="evidence" value="ECO:0007669"/>
    <property type="project" value="TreeGrafter"/>
</dbReference>
<feature type="domain" description="JmjN" evidence="20">
    <location>
        <begin position="316"/>
        <end position="357"/>
    </location>
</feature>
<feature type="domain" description="JmjC" evidence="21">
    <location>
        <begin position="682"/>
        <end position="848"/>
    </location>
</feature>
<keyword evidence="9" id="KW-0156">Chromatin regulator</keyword>
<dbReference type="GO" id="GO:0005576">
    <property type="term" value="C:extracellular region"/>
    <property type="evidence" value="ECO:0007669"/>
    <property type="project" value="InterPro"/>
</dbReference>
<feature type="region of interest" description="Disordered" evidence="16">
    <location>
        <begin position="1333"/>
        <end position="1381"/>
    </location>
</feature>
<feature type="domain" description="WAP" evidence="22">
    <location>
        <begin position="244"/>
        <end position="291"/>
    </location>
</feature>
<evidence type="ECO:0000256" key="14">
    <source>
        <dbReference type="ARBA" id="ARBA00048734"/>
    </source>
</evidence>
<keyword evidence="13" id="KW-0539">Nucleus</keyword>
<accession>A0A085M2K3</accession>
<evidence type="ECO:0000256" key="13">
    <source>
        <dbReference type="ARBA" id="ARBA00023242"/>
    </source>
</evidence>
<dbReference type="InterPro" id="IPR003347">
    <property type="entry name" value="JmjC_dom"/>
</dbReference>
<sequence length="1644" mass="186000">MMQAHFLLCLGVALLTSTLKAQQCPPYNTVSRNEAGQLCDNDRECPSRQKCCQTRFGRRCLSVLRGSNCKFSLHIYPFSSTLQSDEFIVDLNYRLFPRGNFKAKVAYAQSQLKQQCGANAATEEPRFNHAILESAHRITSAKTGSVVGTIPMVNHRILPRENVATEAARLADALIKCVLVIKNATEDGAAEGLRHQPLANVPTVPYRSPDAPQVVAHLDCGVKMDGVASVLLKVVLHKYCQLVGNQKKGTCPPFLSIPGASVNHRCLTDMDCEGSRKCCGTVTGRACLYPEIRQLRDRPGLNMTSPLLSFTKPPPAPVVFPTAAEFSNPFSYFRSLKSRYENFGIVKIIPPEGWHPEPRVDNLRLNFVPRLQKLNALNAMIRGGDLFMNDLINFWKLRGVELRVPLVEGRFVDLYALYKLVMQRGGFEACSAQHRWSELSRLLEYKGVRAVPLKSHYERILLPFEIVESEKAKKKEPLAPCPEDGAAEERTAVAAEPLSEEYLRKRPARMDVAIGRKVQRTDRPGAKMRSEKRRKTPQVEDIVCNVCNGGDCEDRLLLCETCPYAYHTFCLVPPLNDVPYGIWFCSRCIQLEYVKALDWSGFELDTRQYTLEEFKQEVDEFKARHFAYETVSADEVEKEFWRLVCNPTGNVIAKYAADLSTSEVGSGFPKRDDPDLTPDELEYAQSPWNLNNLASSPESALSFIDKEILRLKVPSMHIGSCFSTFCWHVEDHWAYSINYLHWGEPTTWYAVSSMEATKFETAMKDLAPKLFREHPNVLHHLITLINPTLLMTRGVNIYTVMQESGQFVLTFPRAYHAGFNHGLNCAEEVNLFPADWISIGRECIANYKESRRTCVFSHDELICRIADCEGLTQEMRRALFCDLNCMINSERMLRSITKDHPVSERCIIENFADDKRQCEICRTTVFLSCVECHCAPKDRTLCLEHVKSVCLMAPCSNCTLKYRFTMEQLDLLRAKLRDDQDDFYDWFLKADELLKRGYNERDLTVDEVAKLIAIAETNGYTQAAPFDKLCRTKEEHDRWENLTVRMLARLSSSNDIGKARKERRQEGLLSLQEVEDFCKLLDACPCKIKDRDELKALVADVSSLQKSLADAQQLMSRKCNAITDADVKYAKEVLERSKAFNLRLSGLRELQQNLQFSVWLKHAQTALRSNLCEPLPTIEELDTIVEEGKALNMEEKTKGTLDRLEQRRGDYAAEALLSCDRKMTADTFAVKAREIYQVPVADPLVLKVVQIAIEAESVNTEVRRVMEQGTHFVGLRELWARIQSLPPVFLFPLRLDQTVLTRLEFMTASLTNLFVGKTKSNCTLLQRFLHESENVQKEEKGEPEIEAAPPEPPAMPATAPLPAPVPPAAPEPPATTTTAPVPAPALPAVPVTLALPAPPASPPPMQWFDHWKGLEKFATVDQLRKALEEAKSRRFDELNKARKMWKSLHETAKRENTYANSGQRICICKLDCCNELFGSAQLVVCWLCLAPYHIDCIIKNTQCPLAPSELDIFLCPHCCRTARPTEAQIDRFRCKQSNGAKDPLIFEIFLFKHLSYEAKTCYADVECICRTMDIAYGITNTFVVLAEDVLVRTLMCEIEVGNTKKIIDLAKTKFNCFCTAPMEKMTENFKRKLAAIAPTENGEA</sequence>
<dbReference type="Pfam" id="PF02928">
    <property type="entry name" value="zf-C5HC2"/>
    <property type="match status" value="1"/>
</dbReference>
<evidence type="ECO:0000256" key="17">
    <source>
        <dbReference type="SAM" id="SignalP"/>
    </source>
</evidence>
<protein>
    <recommendedName>
        <fullName evidence="4">[histone H3]-trimethyl-L-lysine(4) demethylase</fullName>
        <ecNumber evidence="4">1.14.11.67</ecNumber>
    </recommendedName>
</protein>
<dbReference type="SUPFAM" id="SSF57903">
    <property type="entry name" value="FYVE/PHD zinc finger"/>
    <property type="match status" value="1"/>
</dbReference>
<keyword evidence="12" id="KW-0408">Iron</keyword>
<dbReference type="Pfam" id="PF01388">
    <property type="entry name" value="ARID"/>
    <property type="match status" value="1"/>
</dbReference>
<evidence type="ECO:0000313" key="24">
    <source>
        <dbReference type="Proteomes" id="UP000030764"/>
    </source>
</evidence>
<dbReference type="InterPro" id="IPR013083">
    <property type="entry name" value="Znf_RING/FYVE/PHD"/>
</dbReference>
<evidence type="ECO:0000256" key="4">
    <source>
        <dbReference type="ARBA" id="ARBA00012902"/>
    </source>
</evidence>
<reference evidence="23 24" key="1">
    <citation type="journal article" date="2014" name="Nat. Genet.">
        <title>Genome and transcriptome of the porcine whipworm Trichuris suis.</title>
        <authorList>
            <person name="Jex A.R."/>
            <person name="Nejsum P."/>
            <person name="Schwarz E.M."/>
            <person name="Hu L."/>
            <person name="Young N.D."/>
            <person name="Hall R.S."/>
            <person name="Korhonen P.K."/>
            <person name="Liao S."/>
            <person name="Thamsborg S."/>
            <person name="Xia J."/>
            <person name="Xu P."/>
            <person name="Wang S."/>
            <person name="Scheerlinck J.P."/>
            <person name="Hofmann A."/>
            <person name="Sternberg P.W."/>
            <person name="Wang J."/>
            <person name="Gasser R.B."/>
        </authorList>
    </citation>
    <scope>NUCLEOTIDE SEQUENCE [LARGE SCALE GENOMIC DNA]</scope>
    <source>
        <strain evidence="23">DCEP-RM93M</strain>
    </source>
</reference>
<dbReference type="GO" id="GO:0034647">
    <property type="term" value="F:histone H3K4me/H3K4me2/H3K4me3 demethylase activity"/>
    <property type="evidence" value="ECO:0007669"/>
    <property type="project" value="UniProtKB-EC"/>
</dbReference>
<evidence type="ECO:0000259" key="22">
    <source>
        <dbReference type="PROSITE" id="PS51390"/>
    </source>
</evidence>
<evidence type="ECO:0000256" key="5">
    <source>
        <dbReference type="ARBA" id="ARBA00022723"/>
    </source>
</evidence>
<dbReference type="PROSITE" id="PS51184">
    <property type="entry name" value="JMJC"/>
    <property type="match status" value="1"/>
</dbReference>
<dbReference type="SMART" id="SM00249">
    <property type="entry name" value="PHD"/>
    <property type="match status" value="2"/>
</dbReference>
<keyword evidence="5" id="KW-0479">Metal-binding</keyword>
<keyword evidence="7 15" id="KW-0863">Zinc-finger</keyword>
<dbReference type="SMART" id="SM00501">
    <property type="entry name" value="BRIGHT"/>
    <property type="match status" value="1"/>
</dbReference>
<evidence type="ECO:0000313" key="23">
    <source>
        <dbReference type="EMBL" id="KFD51449.1"/>
    </source>
</evidence>
<dbReference type="GO" id="GO:0030414">
    <property type="term" value="F:peptidase inhibitor activity"/>
    <property type="evidence" value="ECO:0007669"/>
    <property type="project" value="InterPro"/>
</dbReference>
<comment type="catalytic activity">
    <reaction evidence="14">
        <text>N(6),N(6),N(6)-trimethyl-L-lysyl(4)-[histone H3] + 3 2-oxoglutarate + 3 O2 = L-lysyl(4)-[histone H3] + 3 formaldehyde + 3 succinate + 3 CO2</text>
        <dbReference type="Rhea" id="RHEA:60208"/>
        <dbReference type="Rhea" id="RHEA-COMP:15537"/>
        <dbReference type="Rhea" id="RHEA-COMP:15547"/>
        <dbReference type="ChEBI" id="CHEBI:15379"/>
        <dbReference type="ChEBI" id="CHEBI:16526"/>
        <dbReference type="ChEBI" id="CHEBI:16810"/>
        <dbReference type="ChEBI" id="CHEBI:16842"/>
        <dbReference type="ChEBI" id="CHEBI:29969"/>
        <dbReference type="ChEBI" id="CHEBI:30031"/>
        <dbReference type="ChEBI" id="CHEBI:61961"/>
        <dbReference type="EC" id="1.14.11.67"/>
    </reaction>
</comment>
<dbReference type="SMART" id="SM00558">
    <property type="entry name" value="JmjC"/>
    <property type="match status" value="1"/>
</dbReference>
<dbReference type="SMART" id="SM01014">
    <property type="entry name" value="ARID"/>
    <property type="match status" value="1"/>
</dbReference>
<evidence type="ECO:0000256" key="1">
    <source>
        <dbReference type="ARBA" id="ARBA00001954"/>
    </source>
</evidence>
<dbReference type="Gene3D" id="2.60.120.650">
    <property type="entry name" value="Cupin"/>
    <property type="match status" value="2"/>
</dbReference>